<gene>
    <name evidence="7" type="ORF">C1J01_32015</name>
</gene>
<keyword evidence="5" id="KW-0503">Monooxygenase</keyword>
<dbReference type="InterPro" id="IPR036188">
    <property type="entry name" value="FAD/NAD-bd_sf"/>
</dbReference>
<dbReference type="Gene3D" id="3.50.50.60">
    <property type="entry name" value="FAD/NAD(P)-binding domain"/>
    <property type="match status" value="1"/>
</dbReference>
<dbReference type="SUPFAM" id="SSF51905">
    <property type="entry name" value="FAD/NAD(P)-binding domain"/>
    <property type="match status" value="1"/>
</dbReference>
<feature type="domain" description="FAD-binding" evidence="6">
    <location>
        <begin position="6"/>
        <end position="342"/>
    </location>
</feature>
<dbReference type="AlphaFoldDB" id="A0A2W2DL98"/>
<dbReference type="PANTHER" id="PTHR13789:SF318">
    <property type="entry name" value="GERANYLGERANYL DIPHOSPHATE REDUCTASE"/>
    <property type="match status" value="1"/>
</dbReference>
<evidence type="ECO:0000313" key="8">
    <source>
        <dbReference type="Proteomes" id="UP000249304"/>
    </source>
</evidence>
<comment type="cofactor">
    <cofactor evidence="1">
        <name>FAD</name>
        <dbReference type="ChEBI" id="CHEBI:57692"/>
    </cofactor>
</comment>
<comment type="caution">
    <text evidence="7">The sequence shown here is derived from an EMBL/GenBank/DDBJ whole genome shotgun (WGS) entry which is preliminary data.</text>
</comment>
<keyword evidence="3" id="KW-0274">FAD</keyword>
<dbReference type="InterPro" id="IPR050493">
    <property type="entry name" value="FAD-dep_Monooxygenase_BioMet"/>
</dbReference>
<dbReference type="GO" id="GO:0071949">
    <property type="term" value="F:FAD binding"/>
    <property type="evidence" value="ECO:0007669"/>
    <property type="project" value="InterPro"/>
</dbReference>
<dbReference type="InterPro" id="IPR002938">
    <property type="entry name" value="FAD-bd"/>
</dbReference>
<organism evidence="7 8">
    <name type="scientific">Nonomuraea aridisoli</name>
    <dbReference type="NCBI Taxonomy" id="2070368"/>
    <lineage>
        <taxon>Bacteria</taxon>
        <taxon>Bacillati</taxon>
        <taxon>Actinomycetota</taxon>
        <taxon>Actinomycetes</taxon>
        <taxon>Streptosporangiales</taxon>
        <taxon>Streptosporangiaceae</taxon>
        <taxon>Nonomuraea</taxon>
    </lineage>
</organism>
<name>A0A2W2DL98_9ACTN</name>
<evidence type="ECO:0000256" key="1">
    <source>
        <dbReference type="ARBA" id="ARBA00001974"/>
    </source>
</evidence>
<evidence type="ECO:0000256" key="4">
    <source>
        <dbReference type="ARBA" id="ARBA00023002"/>
    </source>
</evidence>
<dbReference type="SUPFAM" id="SSF54373">
    <property type="entry name" value="FAD-linked reductases, C-terminal domain"/>
    <property type="match status" value="1"/>
</dbReference>
<evidence type="ECO:0000259" key="6">
    <source>
        <dbReference type="Pfam" id="PF01494"/>
    </source>
</evidence>
<evidence type="ECO:0000256" key="2">
    <source>
        <dbReference type="ARBA" id="ARBA00022630"/>
    </source>
</evidence>
<keyword evidence="8" id="KW-1185">Reference proteome</keyword>
<sequence length="393" mass="42087">MGSPRLRVAIVGGGIGGMTTANALARRGVDVTVFEQAPQLGEIGAGVLMTPNSVRLLERMDMGPALAAVGARIGKGSQYYRMDGTPVAPILTTDSAGWNGMYGMHRADLLAVLANGLPEDVVRTGHRCVGFEQDAGAARLTFDNGESAEADVVIAADGIHSVLQHHVVPPASPVHSGSVAYRGLILRSRVPFWASGISQLWMGEGKHFLVYPVRSGELINYVGFVPSDEQTTESWSAPGDPAALAAAFAGWDDRIGRLLAEVEQTFWWGLYDREPLDSWTNGRLALLGDAAHPMLPHLGQGANQAMEDAVAVAVLLSEADRDSASQALADYERLRLGRVAEVQRGARANGQRYDSAYDDLDQRDAEISGSVTFRSWLYDHDIEAEAGKLVAAR</sequence>
<reference evidence="7 8" key="1">
    <citation type="submission" date="2018-01" db="EMBL/GenBank/DDBJ databases">
        <title>Draft genome sequence of Nonomuraea sp. KC333.</title>
        <authorList>
            <person name="Sahin N."/>
            <person name="Saygin H."/>
            <person name="Ay H."/>
        </authorList>
    </citation>
    <scope>NUCLEOTIDE SEQUENCE [LARGE SCALE GENOMIC DNA]</scope>
    <source>
        <strain evidence="7 8">KC333</strain>
    </source>
</reference>
<protein>
    <submittedName>
        <fullName evidence="7">2-polyprenyl-6-methoxyphenol hydroxylase</fullName>
    </submittedName>
</protein>
<dbReference type="EMBL" id="POUD01000178">
    <property type="protein sequence ID" value="PZG12706.1"/>
    <property type="molecule type" value="Genomic_DNA"/>
</dbReference>
<keyword evidence="4" id="KW-0560">Oxidoreductase</keyword>
<dbReference type="RefSeq" id="WP_111182713.1">
    <property type="nucleotide sequence ID" value="NZ_POUD01000178.1"/>
</dbReference>
<evidence type="ECO:0000256" key="5">
    <source>
        <dbReference type="ARBA" id="ARBA00023033"/>
    </source>
</evidence>
<keyword evidence="2" id="KW-0285">Flavoprotein</keyword>
<dbReference type="Pfam" id="PF01494">
    <property type="entry name" value="FAD_binding_3"/>
    <property type="match status" value="1"/>
</dbReference>
<dbReference type="GO" id="GO:0004497">
    <property type="term" value="F:monooxygenase activity"/>
    <property type="evidence" value="ECO:0007669"/>
    <property type="project" value="UniProtKB-KW"/>
</dbReference>
<dbReference type="PANTHER" id="PTHR13789">
    <property type="entry name" value="MONOOXYGENASE"/>
    <property type="match status" value="1"/>
</dbReference>
<proteinExistence type="predicted"/>
<evidence type="ECO:0000256" key="3">
    <source>
        <dbReference type="ARBA" id="ARBA00022827"/>
    </source>
</evidence>
<accession>A0A2W2DL98</accession>
<dbReference type="OrthoDB" id="9782160at2"/>
<evidence type="ECO:0000313" key="7">
    <source>
        <dbReference type="EMBL" id="PZG12706.1"/>
    </source>
</evidence>
<dbReference type="PRINTS" id="PR00420">
    <property type="entry name" value="RNGMNOXGNASE"/>
</dbReference>
<dbReference type="Proteomes" id="UP000249304">
    <property type="component" value="Unassembled WGS sequence"/>
</dbReference>